<evidence type="ECO:0000313" key="2">
    <source>
        <dbReference type="EMBL" id="AXV07937.1"/>
    </source>
</evidence>
<dbReference type="Proteomes" id="UP000264006">
    <property type="component" value="Chromosome"/>
</dbReference>
<dbReference type="Pfam" id="PF02622">
    <property type="entry name" value="DUF179"/>
    <property type="match status" value="1"/>
</dbReference>
<dbReference type="RefSeq" id="WP_216826082.1">
    <property type="nucleotide sequence ID" value="NZ_CP031165.1"/>
</dbReference>
<organism evidence="2 3">
    <name type="scientific">Euzebya pacifica</name>
    <dbReference type="NCBI Taxonomy" id="1608957"/>
    <lineage>
        <taxon>Bacteria</taxon>
        <taxon>Bacillati</taxon>
        <taxon>Actinomycetota</taxon>
        <taxon>Nitriliruptoria</taxon>
        <taxon>Euzebyales</taxon>
    </lineage>
</organism>
<dbReference type="SUPFAM" id="SSF143456">
    <property type="entry name" value="VC0467-like"/>
    <property type="match status" value="1"/>
</dbReference>
<sequence>MATPDLEDPNFDGTVVLLLEHGPGGALGVVLNRPSPLPVGEAMTAGPAGPGTSWSDLATTPDVVFVGGPVQPNAVIALARVPEVSDNERWEPVFGDVGVINLGDGPLPDVGRLDALRVFAGYAGWGEQQLEEEVASGAWFVVDAHADDGFSTDPELLWRTVLRRQGGLFVTVTDNPALN</sequence>
<gene>
    <name evidence="2" type="ORF">DVS28_a3262</name>
</gene>
<evidence type="ECO:0000256" key="1">
    <source>
        <dbReference type="ARBA" id="ARBA00009600"/>
    </source>
</evidence>
<dbReference type="PANTHER" id="PTHR30327:SF1">
    <property type="entry name" value="UPF0301 PROTEIN YQGE"/>
    <property type="match status" value="1"/>
</dbReference>
<proteinExistence type="inferred from homology"/>
<dbReference type="Gene3D" id="3.40.1740.10">
    <property type="entry name" value="VC0467-like"/>
    <property type="match status" value="1"/>
</dbReference>
<dbReference type="AlphaFoldDB" id="A0A346Y0E0"/>
<name>A0A346Y0E0_9ACTN</name>
<accession>A0A346Y0E0</accession>
<dbReference type="InterPro" id="IPR003774">
    <property type="entry name" value="AlgH-like"/>
</dbReference>
<dbReference type="PANTHER" id="PTHR30327">
    <property type="entry name" value="UNCHARACTERIZED PROTEIN YQGE"/>
    <property type="match status" value="1"/>
</dbReference>
<dbReference type="GO" id="GO:0005829">
    <property type="term" value="C:cytosol"/>
    <property type="evidence" value="ECO:0007669"/>
    <property type="project" value="TreeGrafter"/>
</dbReference>
<dbReference type="KEGG" id="euz:DVS28_a3262"/>
<keyword evidence="3" id="KW-1185">Reference proteome</keyword>
<dbReference type="EMBL" id="CP031165">
    <property type="protein sequence ID" value="AXV07937.1"/>
    <property type="molecule type" value="Genomic_DNA"/>
</dbReference>
<protein>
    <submittedName>
        <fullName evidence="2">UPF0301 protein YqgE</fullName>
    </submittedName>
</protein>
<reference evidence="2 3" key="1">
    <citation type="submission" date="2018-09" db="EMBL/GenBank/DDBJ databases">
        <title>Complete genome sequence of Euzebya sp. DY32-46 isolated from seawater of Pacific Ocean.</title>
        <authorList>
            <person name="Xu L."/>
            <person name="Wu Y.-H."/>
            <person name="Xu X.-W."/>
        </authorList>
    </citation>
    <scope>NUCLEOTIDE SEQUENCE [LARGE SCALE GENOMIC DNA]</scope>
    <source>
        <strain evidence="2 3">DY32-46</strain>
    </source>
</reference>
<comment type="similarity">
    <text evidence="1">Belongs to the UPF0301 (AlgH) family.</text>
</comment>
<evidence type="ECO:0000313" key="3">
    <source>
        <dbReference type="Proteomes" id="UP000264006"/>
    </source>
</evidence>